<dbReference type="InterPro" id="IPR000515">
    <property type="entry name" value="MetI-like"/>
</dbReference>
<dbReference type="Gene3D" id="1.10.3720.10">
    <property type="entry name" value="MetI-like"/>
    <property type="match status" value="1"/>
</dbReference>
<dbReference type="Proteomes" id="UP000065807">
    <property type="component" value="Chromosome"/>
</dbReference>
<dbReference type="CDD" id="cd06261">
    <property type="entry name" value="TM_PBP2"/>
    <property type="match status" value="1"/>
</dbReference>
<feature type="transmembrane region" description="Helical" evidence="7">
    <location>
        <begin position="145"/>
        <end position="167"/>
    </location>
</feature>
<accession>A0A0K2SM47</accession>
<dbReference type="RefSeq" id="WP_068138146.1">
    <property type="nucleotide sequence ID" value="NZ_AP014924.1"/>
</dbReference>
<dbReference type="InterPro" id="IPR035906">
    <property type="entry name" value="MetI-like_sf"/>
</dbReference>
<dbReference type="PROSITE" id="PS50928">
    <property type="entry name" value="ABC_TM1"/>
    <property type="match status" value="1"/>
</dbReference>
<dbReference type="GO" id="GO:0005886">
    <property type="term" value="C:plasma membrane"/>
    <property type="evidence" value="ECO:0007669"/>
    <property type="project" value="UniProtKB-SubCell"/>
</dbReference>
<gene>
    <name evidence="9" type="ORF">LIP_2347</name>
</gene>
<evidence type="ECO:0000256" key="4">
    <source>
        <dbReference type="ARBA" id="ARBA00022692"/>
    </source>
</evidence>
<evidence type="ECO:0000256" key="3">
    <source>
        <dbReference type="ARBA" id="ARBA00022475"/>
    </source>
</evidence>
<evidence type="ECO:0000313" key="9">
    <source>
        <dbReference type="EMBL" id="BAS28188.1"/>
    </source>
</evidence>
<dbReference type="SUPFAM" id="SSF161098">
    <property type="entry name" value="MetI-like"/>
    <property type="match status" value="1"/>
</dbReference>
<dbReference type="GO" id="GO:0055085">
    <property type="term" value="P:transmembrane transport"/>
    <property type="evidence" value="ECO:0007669"/>
    <property type="project" value="InterPro"/>
</dbReference>
<keyword evidence="4 7" id="KW-0812">Transmembrane</keyword>
<feature type="transmembrane region" description="Helical" evidence="7">
    <location>
        <begin position="278"/>
        <end position="298"/>
    </location>
</feature>
<name>A0A0K2SM47_LIMPI</name>
<keyword evidence="10" id="KW-1185">Reference proteome</keyword>
<evidence type="ECO:0000256" key="2">
    <source>
        <dbReference type="ARBA" id="ARBA00022448"/>
    </source>
</evidence>
<evidence type="ECO:0000256" key="1">
    <source>
        <dbReference type="ARBA" id="ARBA00004651"/>
    </source>
</evidence>
<reference evidence="10" key="1">
    <citation type="submission" date="2015-07" db="EMBL/GenBank/DDBJ databases">
        <title>Complete genome sequence and phylogenetic analysis of Limnochorda pilosa.</title>
        <authorList>
            <person name="Watanabe M."/>
            <person name="Kojima H."/>
            <person name="Fukui M."/>
        </authorList>
    </citation>
    <scope>NUCLEOTIDE SEQUENCE [LARGE SCALE GENOMIC DNA]</scope>
    <source>
        <strain evidence="10">HC45</strain>
    </source>
</reference>
<dbReference type="AlphaFoldDB" id="A0A0K2SM47"/>
<evidence type="ECO:0000259" key="8">
    <source>
        <dbReference type="PROSITE" id="PS50928"/>
    </source>
</evidence>
<feature type="transmembrane region" description="Helical" evidence="7">
    <location>
        <begin position="229"/>
        <end position="255"/>
    </location>
</feature>
<comment type="subcellular location">
    <subcellularLocation>
        <location evidence="1 7">Cell membrane</location>
        <topology evidence="1 7">Multi-pass membrane protein</topology>
    </subcellularLocation>
</comment>
<keyword evidence="3" id="KW-1003">Cell membrane</keyword>
<protein>
    <submittedName>
        <fullName evidence="9">Peptide ABC transporter</fullName>
    </submittedName>
</protein>
<dbReference type="PANTHER" id="PTHR43163">
    <property type="entry name" value="DIPEPTIDE TRANSPORT SYSTEM PERMEASE PROTEIN DPPB-RELATED"/>
    <property type="match status" value="1"/>
</dbReference>
<feature type="transmembrane region" description="Helical" evidence="7">
    <location>
        <begin position="6"/>
        <end position="27"/>
    </location>
</feature>
<organism evidence="9 10">
    <name type="scientific">Limnochorda pilosa</name>
    <dbReference type="NCBI Taxonomy" id="1555112"/>
    <lineage>
        <taxon>Bacteria</taxon>
        <taxon>Bacillati</taxon>
        <taxon>Bacillota</taxon>
        <taxon>Limnochordia</taxon>
        <taxon>Limnochordales</taxon>
        <taxon>Limnochordaceae</taxon>
        <taxon>Limnochorda</taxon>
    </lineage>
</organism>
<dbReference type="PANTHER" id="PTHR43163:SF3">
    <property type="entry name" value="PEPTIDE ABC TRANSPORTER PERMEASE PROTEIN"/>
    <property type="match status" value="1"/>
</dbReference>
<evidence type="ECO:0000313" key="10">
    <source>
        <dbReference type="Proteomes" id="UP000065807"/>
    </source>
</evidence>
<dbReference type="EMBL" id="AP014924">
    <property type="protein sequence ID" value="BAS28188.1"/>
    <property type="molecule type" value="Genomic_DNA"/>
</dbReference>
<reference evidence="10" key="2">
    <citation type="journal article" date="2016" name="Int. J. Syst. Evol. Microbiol.">
        <title>Complete genome sequence and cell structure of Limnochorda pilosa, a Gram-negative spore-former within the phylum Firmicutes.</title>
        <authorList>
            <person name="Watanabe M."/>
            <person name="Kojima H."/>
            <person name="Fukui M."/>
        </authorList>
    </citation>
    <scope>NUCLEOTIDE SEQUENCE [LARGE SCALE GENOMIC DNA]</scope>
    <source>
        <strain evidence="10">HC45</strain>
    </source>
</reference>
<keyword evidence="6 7" id="KW-0472">Membrane</keyword>
<keyword evidence="5 7" id="KW-1133">Transmembrane helix</keyword>
<comment type="similarity">
    <text evidence="7">Belongs to the binding-protein-dependent transport system permease family.</text>
</comment>
<feature type="domain" description="ABC transmembrane type-1" evidence="8">
    <location>
        <begin position="95"/>
        <end position="298"/>
    </location>
</feature>
<dbReference type="KEGG" id="lpil:LIP_2347"/>
<dbReference type="Pfam" id="PF00528">
    <property type="entry name" value="BPD_transp_1"/>
    <property type="match status" value="1"/>
</dbReference>
<evidence type="ECO:0000256" key="5">
    <source>
        <dbReference type="ARBA" id="ARBA00022989"/>
    </source>
</evidence>
<sequence>MAEHLARQALALIVTLLLAVVAVFFAARQIPGDPADLIAGLDASAETVERLRATLGLDEPWPAQLRSYLGGLARGDLGFSLRQNRPVNEIASARLPVTLRLGGLAFLLAVVGGVGLGVVAGFRPGSGADRVVLGQTSIALALPEFWVGLLLILLFAVVLGWLPMLGYPDGEGAAARLRHLLLPAAALAIPRAAQIARLVRGRILDELPAGYVRTARAKGLRSTRFARHVLVNALPAVLPLIFLELGGLLSGTVVVEQVFGLPGLGQALLGAIHARDYALVQGISVLAVLVYGTASWAADLAQAMLDPRLRYA</sequence>
<dbReference type="OrthoDB" id="3171583at2"/>
<proteinExistence type="inferred from homology"/>
<evidence type="ECO:0000256" key="7">
    <source>
        <dbReference type="RuleBase" id="RU363032"/>
    </source>
</evidence>
<evidence type="ECO:0000256" key="6">
    <source>
        <dbReference type="ARBA" id="ARBA00023136"/>
    </source>
</evidence>
<dbReference type="Pfam" id="PF19300">
    <property type="entry name" value="BPD_transp_1_N"/>
    <property type="match status" value="1"/>
</dbReference>
<keyword evidence="2 7" id="KW-0813">Transport</keyword>
<dbReference type="STRING" id="1555112.LIP_2347"/>
<feature type="transmembrane region" description="Helical" evidence="7">
    <location>
        <begin position="104"/>
        <end position="125"/>
    </location>
</feature>
<dbReference type="InterPro" id="IPR045621">
    <property type="entry name" value="BPD_transp_1_N"/>
</dbReference>